<dbReference type="AlphaFoldDB" id="A0A6A6A5U8"/>
<reference evidence="1" key="1">
    <citation type="journal article" date="2020" name="Stud. Mycol.">
        <title>101 Dothideomycetes genomes: a test case for predicting lifestyles and emergence of pathogens.</title>
        <authorList>
            <person name="Haridas S."/>
            <person name="Albert R."/>
            <person name="Binder M."/>
            <person name="Bloem J."/>
            <person name="Labutti K."/>
            <person name="Salamov A."/>
            <person name="Andreopoulos B."/>
            <person name="Baker S."/>
            <person name="Barry K."/>
            <person name="Bills G."/>
            <person name="Bluhm B."/>
            <person name="Cannon C."/>
            <person name="Castanera R."/>
            <person name="Culley D."/>
            <person name="Daum C."/>
            <person name="Ezra D."/>
            <person name="Gonzalez J."/>
            <person name="Henrissat B."/>
            <person name="Kuo A."/>
            <person name="Liang C."/>
            <person name="Lipzen A."/>
            <person name="Lutzoni F."/>
            <person name="Magnuson J."/>
            <person name="Mondo S."/>
            <person name="Nolan M."/>
            <person name="Ohm R."/>
            <person name="Pangilinan J."/>
            <person name="Park H.-J."/>
            <person name="Ramirez L."/>
            <person name="Alfaro M."/>
            <person name="Sun H."/>
            <person name="Tritt A."/>
            <person name="Yoshinaga Y."/>
            <person name="Zwiers L.-H."/>
            <person name="Turgeon B."/>
            <person name="Goodwin S."/>
            <person name="Spatafora J."/>
            <person name="Crous P."/>
            <person name="Grigoriev I."/>
        </authorList>
    </citation>
    <scope>NUCLEOTIDE SEQUENCE</scope>
    <source>
        <strain evidence="1">CBS 119687</strain>
    </source>
</reference>
<protein>
    <submittedName>
        <fullName evidence="1">Uncharacterized protein</fullName>
    </submittedName>
</protein>
<gene>
    <name evidence="1" type="ORF">P153DRAFT_79420</name>
</gene>
<evidence type="ECO:0000313" key="1">
    <source>
        <dbReference type="EMBL" id="KAF2126533.1"/>
    </source>
</evidence>
<sequence>MCLDFCTSRGVSISTDRMVWDGIRKEGGIGLESYSGRSGDRPRHESRERHVACKTMSSVLWV</sequence>
<dbReference type="GeneID" id="54413836"/>
<organism evidence="1 2">
    <name type="scientific">Dothidotthia symphoricarpi CBS 119687</name>
    <dbReference type="NCBI Taxonomy" id="1392245"/>
    <lineage>
        <taxon>Eukaryota</taxon>
        <taxon>Fungi</taxon>
        <taxon>Dikarya</taxon>
        <taxon>Ascomycota</taxon>
        <taxon>Pezizomycotina</taxon>
        <taxon>Dothideomycetes</taxon>
        <taxon>Pleosporomycetidae</taxon>
        <taxon>Pleosporales</taxon>
        <taxon>Dothidotthiaceae</taxon>
        <taxon>Dothidotthia</taxon>
    </lineage>
</organism>
<dbReference type="EMBL" id="ML977513">
    <property type="protein sequence ID" value="KAF2126533.1"/>
    <property type="molecule type" value="Genomic_DNA"/>
</dbReference>
<proteinExistence type="predicted"/>
<accession>A0A6A6A5U8</accession>
<dbReference type="OrthoDB" id="6703404at2759"/>
<dbReference type="Proteomes" id="UP000799771">
    <property type="component" value="Unassembled WGS sequence"/>
</dbReference>
<evidence type="ECO:0000313" key="2">
    <source>
        <dbReference type="Proteomes" id="UP000799771"/>
    </source>
</evidence>
<name>A0A6A6A5U8_9PLEO</name>
<dbReference type="RefSeq" id="XP_033520925.1">
    <property type="nucleotide sequence ID" value="XM_033673404.1"/>
</dbReference>
<keyword evidence="2" id="KW-1185">Reference proteome</keyword>